<proteinExistence type="predicted"/>
<organism evidence="3">
    <name type="scientific">Citrobacter freundii</name>
    <dbReference type="NCBI Taxonomy" id="546"/>
    <lineage>
        <taxon>Bacteria</taxon>
        <taxon>Pseudomonadati</taxon>
        <taxon>Pseudomonadota</taxon>
        <taxon>Gammaproteobacteria</taxon>
        <taxon>Enterobacterales</taxon>
        <taxon>Enterobacteriaceae</taxon>
        <taxon>Citrobacter</taxon>
        <taxon>Citrobacter freundii complex</taxon>
    </lineage>
</organism>
<evidence type="ECO:0000313" key="3">
    <source>
        <dbReference type="EMBL" id="EHT9941921.1"/>
    </source>
</evidence>
<dbReference type="InterPro" id="IPR002711">
    <property type="entry name" value="HNH"/>
</dbReference>
<sequence length="245" mass="28905">MSRTEFLRSLGATCKNDMWSWSFIDETNKRIIFGAWEDLRSADATKVMILSDDWNENVNGSKKLGYIQAREHLNKVIYEGYQLYTFSQKRKEDINEKKAAKIESFVPIIELKYLSREGNAWYATEQENYNYTPEVEEHYYEGDRKTKWSTYYERNPKARKECLDFHGYSCKVCKFNFEKTYGDLGKEFIHVHHIKPISVEKKKHKVDPIKDLIPVCANCHAMLHIGQDVLTLDQLRAKIRKINGK</sequence>
<reference evidence="3" key="2">
    <citation type="submission" date="2021-07" db="EMBL/GenBank/DDBJ databases">
        <authorList>
            <consortium name="Clinical and Environmental Microbiology Branch: Whole genome sequencing antimicrobial resistance pathogens in the healthcare setting"/>
        </authorList>
    </citation>
    <scope>NUCLEOTIDE SEQUENCE</scope>
    <source>
        <strain evidence="3">2021DK-00049</strain>
    </source>
</reference>
<dbReference type="Proteomes" id="UP000263627">
    <property type="component" value="Chromosome"/>
</dbReference>
<dbReference type="GO" id="GO:0008270">
    <property type="term" value="F:zinc ion binding"/>
    <property type="evidence" value="ECO:0007669"/>
    <property type="project" value="InterPro"/>
</dbReference>
<dbReference type="GO" id="GO:0003676">
    <property type="term" value="F:nucleic acid binding"/>
    <property type="evidence" value="ECO:0007669"/>
    <property type="project" value="InterPro"/>
</dbReference>
<dbReference type="GO" id="GO:0004519">
    <property type="term" value="F:endonuclease activity"/>
    <property type="evidence" value="ECO:0007669"/>
    <property type="project" value="UniProtKB-KW"/>
</dbReference>
<evidence type="ECO:0000313" key="2">
    <source>
        <dbReference type="EMBL" id="AXZ47503.1"/>
    </source>
</evidence>
<gene>
    <name evidence="2" type="ORF">AM363_11335</name>
    <name evidence="3" type="ORF">KY227_005090</name>
</gene>
<evidence type="ECO:0000259" key="1">
    <source>
        <dbReference type="SMART" id="SM00507"/>
    </source>
</evidence>
<accession>A0AAD3UZ63</accession>
<dbReference type="AlphaFoldDB" id="A0AAD3UZ63"/>
<protein>
    <submittedName>
        <fullName evidence="3">HNH endonuclease</fullName>
    </submittedName>
</protein>
<dbReference type="CDD" id="cd00085">
    <property type="entry name" value="HNHc"/>
    <property type="match status" value="1"/>
</dbReference>
<evidence type="ECO:0000313" key="4">
    <source>
        <dbReference type="Proteomes" id="UP000263627"/>
    </source>
</evidence>
<keyword evidence="3" id="KW-0378">Hydrolase</keyword>
<dbReference type="InterPro" id="IPR003615">
    <property type="entry name" value="HNH_nuc"/>
</dbReference>
<name>A0AAD3UZ63_CITFR</name>
<keyword evidence="3" id="KW-0255">Endonuclease</keyword>
<keyword evidence="3" id="KW-0540">Nuclease</keyword>
<dbReference type="Pfam" id="PF01844">
    <property type="entry name" value="HNH"/>
    <property type="match status" value="1"/>
</dbReference>
<dbReference type="SMART" id="SM00507">
    <property type="entry name" value="HNHc"/>
    <property type="match status" value="1"/>
</dbReference>
<dbReference type="RefSeq" id="WP_003845478.1">
    <property type="nucleotide sequence ID" value="NZ_CAKNEP010000020.1"/>
</dbReference>
<feature type="domain" description="HNH nuclease" evidence="1">
    <location>
        <begin position="157"/>
        <end position="221"/>
    </location>
</feature>
<dbReference type="EMBL" id="ABBJDF010000043">
    <property type="protein sequence ID" value="EHT9941921.1"/>
    <property type="molecule type" value="Genomic_DNA"/>
</dbReference>
<dbReference type="EMBL" id="CP032184">
    <property type="protein sequence ID" value="AXZ47503.1"/>
    <property type="molecule type" value="Genomic_DNA"/>
</dbReference>
<reference evidence="2 4" key="1">
    <citation type="submission" date="2018-09" db="EMBL/GenBank/DDBJ databases">
        <title>Whole genome sequencing of Citrobacter freundii AR_0116.</title>
        <authorList>
            <person name="Conlan S."/>
            <person name="Thomas P.J."/>
            <person name="Mullikin J."/>
            <person name="Frank K.M."/>
            <person name="Segre J.A."/>
        </authorList>
    </citation>
    <scope>NUCLEOTIDE SEQUENCE [LARGE SCALE GENOMIC DNA]</scope>
    <source>
        <strain evidence="2 4">AR_0116</strain>
    </source>
</reference>